<evidence type="ECO:0000313" key="3">
    <source>
        <dbReference type="EMBL" id="PFG17817.1"/>
    </source>
</evidence>
<dbReference type="Pfam" id="PF22725">
    <property type="entry name" value="GFO_IDH_MocA_C3"/>
    <property type="match status" value="1"/>
</dbReference>
<dbReference type="SUPFAM" id="SSF55347">
    <property type="entry name" value="Glyceraldehyde-3-phosphate dehydrogenase-like, C-terminal domain"/>
    <property type="match status" value="1"/>
</dbReference>
<dbReference type="AlphaFoldDB" id="A0A2A9CTM9"/>
<comment type="caution">
    <text evidence="3">The sequence shown here is derived from an EMBL/GenBank/DDBJ whole genome shotgun (WGS) entry which is preliminary data.</text>
</comment>
<protein>
    <submittedName>
        <fullName evidence="3">Putative dehydrogenase</fullName>
    </submittedName>
</protein>
<dbReference type="OrthoDB" id="179913at2"/>
<proteinExistence type="predicted"/>
<dbReference type="PANTHER" id="PTHR43054:SF1">
    <property type="entry name" value="SCYLLO-INOSITOL 2-DEHYDROGENASE (NADP(+)) IOLU"/>
    <property type="match status" value="1"/>
</dbReference>
<dbReference type="Gene3D" id="3.30.360.10">
    <property type="entry name" value="Dihydrodipicolinate Reductase, domain 2"/>
    <property type="match status" value="1"/>
</dbReference>
<dbReference type="RefSeq" id="WP_098461218.1">
    <property type="nucleotide sequence ID" value="NZ_PDJC01000001.1"/>
</dbReference>
<feature type="domain" description="GFO/IDH/MocA-like oxidoreductase" evidence="2">
    <location>
        <begin position="147"/>
        <end position="245"/>
    </location>
</feature>
<dbReference type="Gene3D" id="3.40.50.720">
    <property type="entry name" value="NAD(P)-binding Rossmann-like Domain"/>
    <property type="match status" value="1"/>
</dbReference>
<evidence type="ECO:0000313" key="4">
    <source>
        <dbReference type="Proteomes" id="UP000226079"/>
    </source>
</evidence>
<gene>
    <name evidence="3" type="ORF">ATK74_2393</name>
</gene>
<feature type="domain" description="Gfo/Idh/MocA-like oxidoreductase N-terminal" evidence="1">
    <location>
        <begin position="4"/>
        <end position="121"/>
    </location>
</feature>
<dbReference type="GO" id="GO:0000166">
    <property type="term" value="F:nucleotide binding"/>
    <property type="evidence" value="ECO:0007669"/>
    <property type="project" value="InterPro"/>
</dbReference>
<dbReference type="InterPro" id="IPR036291">
    <property type="entry name" value="NAD(P)-bd_dom_sf"/>
</dbReference>
<dbReference type="InterPro" id="IPR000683">
    <property type="entry name" value="Gfo/Idh/MocA-like_OxRdtase_N"/>
</dbReference>
<accession>A0A2A9CTM9</accession>
<keyword evidence="4" id="KW-1185">Reference proteome</keyword>
<dbReference type="Pfam" id="PF01408">
    <property type="entry name" value="GFO_IDH_MocA"/>
    <property type="match status" value="1"/>
</dbReference>
<sequence length="340" mass="35951">MDRIRIAMVGAGLAARLFSAAAEEVDEVEVAGIFSANPEHAAAFAAEHRLEAFASLEAIAADPTIQAVYVGTPNSTHYELALAMMAAGKHVLIEKPLATSAAEARELVQVATSRKVLLMEAYRAAFEPNIAVLRRACAQLGPVRRAVLIMDQYSSRFDAYKAGQVHAAFDPGRGGGSTMDLGFYPVSLAVHLFGESRTVTATGVLLPNGADAQGTILLGYDGFEVACLHSKVATMGIESQIAGERSVLTFDDCASPDSVRLHTAGSASSLSGRPPREIVELGRPRSGPLLVGELREFSRLVIAGELQSAVHPLANSVAVAVILDEARRQLAANSIPIRIR</sequence>
<dbReference type="EMBL" id="PDJC01000001">
    <property type="protein sequence ID" value="PFG17817.1"/>
    <property type="molecule type" value="Genomic_DNA"/>
</dbReference>
<evidence type="ECO:0000259" key="1">
    <source>
        <dbReference type="Pfam" id="PF01408"/>
    </source>
</evidence>
<dbReference type="PANTHER" id="PTHR43054">
    <property type="match status" value="1"/>
</dbReference>
<evidence type="ECO:0000259" key="2">
    <source>
        <dbReference type="Pfam" id="PF22725"/>
    </source>
</evidence>
<organism evidence="3 4">
    <name type="scientific">Propionicimonas paludicola</name>
    <dbReference type="NCBI Taxonomy" id="185243"/>
    <lineage>
        <taxon>Bacteria</taxon>
        <taxon>Bacillati</taxon>
        <taxon>Actinomycetota</taxon>
        <taxon>Actinomycetes</taxon>
        <taxon>Propionibacteriales</taxon>
        <taxon>Nocardioidaceae</taxon>
        <taxon>Propionicimonas</taxon>
    </lineage>
</organism>
<name>A0A2A9CTM9_9ACTN</name>
<dbReference type="InterPro" id="IPR055170">
    <property type="entry name" value="GFO_IDH_MocA-like_dom"/>
</dbReference>
<dbReference type="SUPFAM" id="SSF51735">
    <property type="entry name" value="NAD(P)-binding Rossmann-fold domains"/>
    <property type="match status" value="1"/>
</dbReference>
<reference evidence="3 4" key="1">
    <citation type="submission" date="2017-10" db="EMBL/GenBank/DDBJ databases">
        <title>Sequencing the genomes of 1000 actinobacteria strains.</title>
        <authorList>
            <person name="Klenk H.-P."/>
        </authorList>
    </citation>
    <scope>NUCLEOTIDE SEQUENCE [LARGE SCALE GENOMIC DNA]</scope>
    <source>
        <strain evidence="3 4">DSM 15597</strain>
    </source>
</reference>
<dbReference type="Proteomes" id="UP000226079">
    <property type="component" value="Unassembled WGS sequence"/>
</dbReference>